<proteinExistence type="inferred from homology"/>
<dbReference type="GO" id="GO:0016052">
    <property type="term" value="P:carbohydrate catabolic process"/>
    <property type="evidence" value="ECO:0007669"/>
    <property type="project" value="InterPro"/>
</dbReference>
<feature type="domain" description="Glycosyl hydrolase family 36 C-terminal" evidence="8">
    <location>
        <begin position="626"/>
        <end position="712"/>
    </location>
</feature>
<dbReference type="InterPro" id="IPR013780">
    <property type="entry name" value="Glyco_hydro_b"/>
</dbReference>
<dbReference type="InterPro" id="IPR002252">
    <property type="entry name" value="Glyco_hydro_36"/>
</dbReference>
<feature type="binding site" evidence="7">
    <location>
        <position position="530"/>
    </location>
    <ligand>
        <name>substrate</name>
    </ligand>
</feature>
<reference evidence="10" key="2">
    <citation type="submission" date="2021-04" db="EMBL/GenBank/DDBJ databases">
        <authorList>
            <person name="Gilroy R."/>
        </authorList>
    </citation>
    <scope>NUCLEOTIDE SEQUENCE</scope>
    <source>
        <strain evidence="10">ChiHjej12B11-9795</strain>
    </source>
</reference>
<name>A0A9D2HUN0_9BACE</name>
<feature type="active site" description="Nucleophile" evidence="6">
    <location>
        <position position="461"/>
    </location>
</feature>
<dbReference type="Gene3D" id="2.60.40.1180">
    <property type="entry name" value="Golgi alpha-mannosidase II"/>
    <property type="match status" value="1"/>
</dbReference>
<comment type="similarity">
    <text evidence="5">Belongs to the glycosyl hydrolase.</text>
</comment>
<organism evidence="10 11">
    <name type="scientific">Candidatus Bacteroides avicola</name>
    <dbReference type="NCBI Taxonomy" id="2838468"/>
    <lineage>
        <taxon>Bacteria</taxon>
        <taxon>Pseudomonadati</taxon>
        <taxon>Bacteroidota</taxon>
        <taxon>Bacteroidia</taxon>
        <taxon>Bacteroidales</taxon>
        <taxon>Bacteroidaceae</taxon>
        <taxon>Bacteroides</taxon>
    </lineage>
</organism>
<gene>
    <name evidence="10" type="ORF">H9950_00465</name>
</gene>
<dbReference type="Pfam" id="PF16875">
    <property type="entry name" value="Glyco_hydro_36N"/>
    <property type="match status" value="1"/>
</dbReference>
<evidence type="ECO:0000256" key="3">
    <source>
        <dbReference type="ARBA" id="ARBA00022801"/>
    </source>
</evidence>
<evidence type="ECO:0000259" key="9">
    <source>
        <dbReference type="Pfam" id="PF16875"/>
    </source>
</evidence>
<dbReference type="Gene3D" id="2.70.98.60">
    <property type="entry name" value="alpha-galactosidase from lactobacil brevis"/>
    <property type="match status" value="1"/>
</dbReference>
<evidence type="ECO:0000256" key="4">
    <source>
        <dbReference type="ARBA" id="ARBA00023295"/>
    </source>
</evidence>
<reference evidence="10" key="1">
    <citation type="journal article" date="2021" name="PeerJ">
        <title>Extensive microbial diversity within the chicken gut microbiome revealed by metagenomics and culture.</title>
        <authorList>
            <person name="Gilroy R."/>
            <person name="Ravi A."/>
            <person name="Getino M."/>
            <person name="Pursley I."/>
            <person name="Horton D.L."/>
            <person name="Alikhan N.F."/>
            <person name="Baker D."/>
            <person name="Gharbi K."/>
            <person name="Hall N."/>
            <person name="Watson M."/>
            <person name="Adriaenssens E.M."/>
            <person name="Foster-Nyarko E."/>
            <person name="Jarju S."/>
            <person name="Secka A."/>
            <person name="Antonio M."/>
            <person name="Oren A."/>
            <person name="Chaudhuri R.R."/>
            <person name="La Ragione R."/>
            <person name="Hildebrand F."/>
            <person name="Pallen M.J."/>
        </authorList>
    </citation>
    <scope>NUCLEOTIDE SEQUENCE</scope>
    <source>
        <strain evidence="10">ChiHjej12B11-9795</strain>
    </source>
</reference>
<evidence type="ECO:0000256" key="6">
    <source>
        <dbReference type="PIRSR" id="PIRSR005536-1"/>
    </source>
</evidence>
<dbReference type="EC" id="3.2.1.22" evidence="2 5"/>
<dbReference type="InterPro" id="IPR017853">
    <property type="entry name" value="GH"/>
</dbReference>
<dbReference type="InterPro" id="IPR031704">
    <property type="entry name" value="Glyco_hydro_36_N"/>
</dbReference>
<dbReference type="SUPFAM" id="SSF51445">
    <property type="entry name" value="(Trans)glycosidases"/>
    <property type="match status" value="1"/>
</dbReference>
<accession>A0A9D2HUN0</accession>
<dbReference type="InterPro" id="IPR050985">
    <property type="entry name" value="Alpha-glycosidase_related"/>
</dbReference>
<evidence type="ECO:0000313" key="10">
    <source>
        <dbReference type="EMBL" id="HJA84671.1"/>
    </source>
</evidence>
<dbReference type="PIRSF" id="PIRSF005536">
    <property type="entry name" value="Agal"/>
    <property type="match status" value="1"/>
</dbReference>
<feature type="binding site" evidence="7">
    <location>
        <begin position="459"/>
        <end position="463"/>
    </location>
    <ligand>
        <name>substrate</name>
    </ligand>
</feature>
<evidence type="ECO:0000259" key="8">
    <source>
        <dbReference type="Pfam" id="PF16874"/>
    </source>
</evidence>
<dbReference type="CDD" id="cd14791">
    <property type="entry name" value="GH36"/>
    <property type="match status" value="1"/>
</dbReference>
<dbReference type="PROSITE" id="PS00512">
    <property type="entry name" value="ALPHA_GALACTOSIDASE"/>
    <property type="match status" value="1"/>
</dbReference>
<keyword evidence="3 5" id="KW-0378">Hydrolase</keyword>
<dbReference type="PRINTS" id="PR00743">
    <property type="entry name" value="GLHYDRLASE36"/>
</dbReference>
<evidence type="ECO:0000256" key="1">
    <source>
        <dbReference type="ARBA" id="ARBA00001255"/>
    </source>
</evidence>
<dbReference type="InterPro" id="IPR031705">
    <property type="entry name" value="Glyco_hydro_36_C"/>
</dbReference>
<dbReference type="AlphaFoldDB" id="A0A9D2HUN0"/>
<dbReference type="Gene3D" id="3.20.20.70">
    <property type="entry name" value="Aldolase class I"/>
    <property type="match status" value="1"/>
</dbReference>
<dbReference type="InterPro" id="IPR013785">
    <property type="entry name" value="Aldolase_TIM"/>
</dbReference>
<dbReference type="PANTHER" id="PTHR43053">
    <property type="entry name" value="GLYCOSIDASE FAMILY 31"/>
    <property type="match status" value="1"/>
</dbReference>
<evidence type="ECO:0000256" key="7">
    <source>
        <dbReference type="PIRSR" id="PIRSR005536-2"/>
    </source>
</evidence>
<feature type="binding site" evidence="7">
    <location>
        <position position="508"/>
    </location>
    <ligand>
        <name>substrate</name>
    </ligand>
</feature>
<feature type="binding site" evidence="7">
    <location>
        <position position="425"/>
    </location>
    <ligand>
        <name>substrate</name>
    </ligand>
</feature>
<sequence>MRKVILLWMCLLGMSLLRAADRPFIRIETKTASLIYRVVADGRLYQCYLGKKLTHEADLVHLPAGTEAYLTHGMKDYFEPAIRVLHNDGNPSLALKYKSHEQKALAPDVNETVITLEDEQYPVTVKLHYTAYVAENVIRTYAEICHAEKKPVTLYNYASAMLHLDRAAYYLTEFSGDWASEAHAQEQPLTFGKKVLDTKLGTRASMFCSPFFVLSLDGPASENAGDVLVGTLGWTGNFRFTFEVDNEQKLRLLAGINPYASEYELKQGEVFRTPDFYFTYSTDGMGQASRNFHDWARNHQLKDGGKTRMTLLNNWEATYFNFDEQKLVTLMDDAVRLGVDMFLLDDGWFANKYPRSSDKQGLGDWQETTSKQPHGIGFLTDEAKKRGIKFGIWIEPEMVNPKSELYERHKDWVIHLPNRDEYYFRNQLVLDLSNPEVQDYVFGVVDGLLTKYPDIAFFKWDCNSPITNIYSVYLKDRQSHLYVDYVRGLYRVLNRIQAKYPDLPMMLCSGGGGRSDYEALRYFTEFWPSDNTDPIERLFIQWGFSQVFPAKALCAHVTTWNSGTSVKFRTDVAMMGKLGFDIKLSDLNEKETEFCQGAVQNYNRLKPAILEGDLYRLVSPYAGNHTSSMYVTKDKSRAVVFAFDIYPRYAEKTQPVRLQGIEADKMYRVREINLMPGAQTSLPADGKVFSGEYLMTVGLPLFSTRKLSSRVVEVVAE</sequence>
<dbReference type="PANTHER" id="PTHR43053:SF3">
    <property type="entry name" value="ALPHA-GALACTOSIDASE C-RELATED"/>
    <property type="match status" value="1"/>
</dbReference>
<feature type="binding site" evidence="7">
    <location>
        <position position="178"/>
    </location>
    <ligand>
        <name>substrate</name>
    </ligand>
</feature>
<evidence type="ECO:0000256" key="2">
    <source>
        <dbReference type="ARBA" id="ARBA00012755"/>
    </source>
</evidence>
<dbReference type="InterPro" id="IPR038417">
    <property type="entry name" value="Alpga-gal_N_sf"/>
</dbReference>
<feature type="domain" description="Glycosyl hydrolase family 36 N-terminal" evidence="9">
    <location>
        <begin position="60"/>
        <end position="266"/>
    </location>
</feature>
<dbReference type="FunFam" id="3.20.20.70:FF:000118">
    <property type="entry name" value="Alpha-galactosidase"/>
    <property type="match status" value="1"/>
</dbReference>
<keyword evidence="4 5" id="KW-0326">Glycosidase</keyword>
<dbReference type="GO" id="GO:0004557">
    <property type="term" value="F:alpha-galactosidase activity"/>
    <property type="evidence" value="ECO:0007669"/>
    <property type="project" value="UniProtKB-UniRule"/>
</dbReference>
<dbReference type="EMBL" id="DWZI01000002">
    <property type="protein sequence ID" value="HJA84671.1"/>
    <property type="molecule type" value="Genomic_DNA"/>
</dbReference>
<evidence type="ECO:0000256" key="5">
    <source>
        <dbReference type="PIRNR" id="PIRNR005536"/>
    </source>
</evidence>
<comment type="caution">
    <text evidence="10">The sequence shown here is derived from an EMBL/GenBank/DDBJ whole genome shotgun (WGS) entry which is preliminary data.</text>
</comment>
<dbReference type="Pfam" id="PF16874">
    <property type="entry name" value="Glyco_hydro_36C"/>
    <property type="match status" value="1"/>
</dbReference>
<feature type="binding site" evidence="7">
    <location>
        <begin position="345"/>
        <end position="346"/>
    </location>
    <ligand>
        <name>substrate</name>
    </ligand>
</feature>
<dbReference type="InterPro" id="IPR000111">
    <property type="entry name" value="Glyco_hydro_27/36_CS"/>
</dbReference>
<dbReference type="Pfam" id="PF02065">
    <property type="entry name" value="Melibiase"/>
    <property type="match status" value="1"/>
</dbReference>
<feature type="active site" description="Proton donor" evidence="6">
    <location>
        <position position="530"/>
    </location>
</feature>
<protein>
    <recommendedName>
        <fullName evidence="2 5">Alpha-galactosidase</fullName>
        <ecNumber evidence="2 5">3.2.1.22</ecNumber>
    </recommendedName>
</protein>
<comment type="catalytic activity">
    <reaction evidence="1 5">
        <text>Hydrolysis of terminal, non-reducing alpha-D-galactose residues in alpha-D-galactosides, including galactose oligosaccharides, galactomannans and galactolipids.</text>
        <dbReference type="EC" id="3.2.1.22"/>
    </reaction>
</comment>
<evidence type="ECO:0000313" key="11">
    <source>
        <dbReference type="Proteomes" id="UP000823862"/>
    </source>
</evidence>
<dbReference type="Proteomes" id="UP000823862">
    <property type="component" value="Unassembled WGS sequence"/>
</dbReference>